<dbReference type="GO" id="GO:0004571">
    <property type="term" value="F:mannosyl-oligosaccharide 1,2-alpha-mannosidase activity"/>
    <property type="evidence" value="ECO:0007669"/>
    <property type="project" value="InterPro"/>
</dbReference>
<dbReference type="PANTHER" id="PTHR45679">
    <property type="entry name" value="ER DEGRADATION-ENHANCING ALPHA-MANNOSIDASE-LIKE PROTEIN 2"/>
    <property type="match status" value="1"/>
</dbReference>
<protein>
    <submittedName>
        <fullName evidence="6">Uncharacterized protein</fullName>
    </submittedName>
</protein>
<evidence type="ECO:0000313" key="7">
    <source>
        <dbReference type="Proteomes" id="UP000281553"/>
    </source>
</evidence>
<organism evidence="6 7">
    <name type="scientific">Dibothriocephalus latus</name>
    <name type="common">Fish tapeworm</name>
    <name type="synonym">Diphyllobothrium latum</name>
    <dbReference type="NCBI Taxonomy" id="60516"/>
    <lineage>
        <taxon>Eukaryota</taxon>
        <taxon>Metazoa</taxon>
        <taxon>Spiralia</taxon>
        <taxon>Lophotrochozoa</taxon>
        <taxon>Platyhelminthes</taxon>
        <taxon>Cestoda</taxon>
        <taxon>Eucestoda</taxon>
        <taxon>Diphyllobothriidea</taxon>
        <taxon>Diphyllobothriidae</taxon>
        <taxon>Dibothriocephalus</taxon>
    </lineage>
</organism>
<evidence type="ECO:0000256" key="4">
    <source>
        <dbReference type="ARBA" id="ARBA00023180"/>
    </source>
</evidence>
<sequence length="63" mass="7549">MPALFYFLCMSFFPLPPQDIRTMEHIDQMDSFVLAETFKYLYLLFTEPSELPLDMEKYILSTE</sequence>
<dbReference type="InterPro" id="IPR036026">
    <property type="entry name" value="Seven-hairpin_glycosidases"/>
</dbReference>
<dbReference type="GO" id="GO:0005975">
    <property type="term" value="P:carbohydrate metabolic process"/>
    <property type="evidence" value="ECO:0007669"/>
    <property type="project" value="InterPro"/>
</dbReference>
<dbReference type="Proteomes" id="UP000281553">
    <property type="component" value="Unassembled WGS sequence"/>
</dbReference>
<dbReference type="SUPFAM" id="SSF48225">
    <property type="entry name" value="Seven-hairpin glycosidases"/>
    <property type="match status" value="1"/>
</dbReference>
<dbReference type="AlphaFoldDB" id="A0A3P7NHK3"/>
<gene>
    <name evidence="6" type="ORF">DILT_LOCUS17059</name>
</gene>
<keyword evidence="5" id="KW-0479">Metal-binding</keyword>
<proteinExistence type="inferred from homology"/>
<keyword evidence="7" id="KW-1185">Reference proteome</keyword>
<dbReference type="GO" id="GO:0005509">
    <property type="term" value="F:calcium ion binding"/>
    <property type="evidence" value="ECO:0007669"/>
    <property type="project" value="InterPro"/>
</dbReference>
<accession>A0A3P7NHK3</accession>
<keyword evidence="4" id="KW-0325">Glycoprotein</keyword>
<keyword evidence="3" id="KW-0256">Endoplasmic reticulum</keyword>
<evidence type="ECO:0000256" key="2">
    <source>
        <dbReference type="ARBA" id="ARBA00007658"/>
    </source>
</evidence>
<name>A0A3P7NHK3_DIBLA</name>
<reference evidence="6 7" key="1">
    <citation type="submission" date="2018-11" db="EMBL/GenBank/DDBJ databases">
        <authorList>
            <consortium name="Pathogen Informatics"/>
        </authorList>
    </citation>
    <scope>NUCLEOTIDE SEQUENCE [LARGE SCALE GENOMIC DNA]</scope>
</reference>
<dbReference type="Pfam" id="PF01532">
    <property type="entry name" value="Glyco_hydro_47"/>
    <property type="match status" value="1"/>
</dbReference>
<comment type="similarity">
    <text evidence="2">Belongs to the glycosyl hydrolase 47 family.</text>
</comment>
<dbReference type="PANTHER" id="PTHR45679:SF2">
    <property type="entry name" value="ER DEGRADATION-ENHANCING ALPHA-MANNOSIDASE-LIKE PROTEIN 3"/>
    <property type="match status" value="1"/>
</dbReference>
<comment type="cofactor">
    <cofactor evidence="5">
        <name>Ca(2+)</name>
        <dbReference type="ChEBI" id="CHEBI:29108"/>
    </cofactor>
</comment>
<feature type="binding site" evidence="5">
    <location>
        <position position="62"/>
    </location>
    <ligand>
        <name>Ca(2+)</name>
        <dbReference type="ChEBI" id="CHEBI:29108"/>
    </ligand>
</feature>
<dbReference type="GO" id="GO:0044322">
    <property type="term" value="C:endoplasmic reticulum quality control compartment"/>
    <property type="evidence" value="ECO:0007669"/>
    <property type="project" value="GOC"/>
</dbReference>
<dbReference type="OrthoDB" id="8118055at2759"/>
<dbReference type="InterPro" id="IPR001382">
    <property type="entry name" value="Glyco_hydro_47"/>
</dbReference>
<dbReference type="GO" id="GO:1904380">
    <property type="term" value="P:endoplasmic reticulum mannose trimming"/>
    <property type="evidence" value="ECO:0007669"/>
    <property type="project" value="InterPro"/>
</dbReference>
<comment type="subcellular location">
    <subcellularLocation>
        <location evidence="1">Endoplasmic reticulum</location>
    </subcellularLocation>
</comment>
<keyword evidence="5" id="KW-0106">Calcium</keyword>
<feature type="non-terminal residue" evidence="6">
    <location>
        <position position="63"/>
    </location>
</feature>
<dbReference type="Gene3D" id="1.50.10.10">
    <property type="match status" value="1"/>
</dbReference>
<evidence type="ECO:0000256" key="1">
    <source>
        <dbReference type="ARBA" id="ARBA00004240"/>
    </source>
</evidence>
<dbReference type="EMBL" id="UYRU01089064">
    <property type="protein sequence ID" value="VDN36543.1"/>
    <property type="molecule type" value="Genomic_DNA"/>
</dbReference>
<dbReference type="InterPro" id="IPR012341">
    <property type="entry name" value="6hp_glycosidase-like_sf"/>
</dbReference>
<dbReference type="GO" id="GO:0016020">
    <property type="term" value="C:membrane"/>
    <property type="evidence" value="ECO:0007669"/>
    <property type="project" value="InterPro"/>
</dbReference>
<evidence type="ECO:0000256" key="5">
    <source>
        <dbReference type="PIRSR" id="PIRSR601382-2"/>
    </source>
</evidence>
<dbReference type="InterPro" id="IPR044674">
    <property type="entry name" value="EDEM1/2/3"/>
</dbReference>
<evidence type="ECO:0000256" key="3">
    <source>
        <dbReference type="ARBA" id="ARBA00022824"/>
    </source>
</evidence>
<evidence type="ECO:0000313" key="6">
    <source>
        <dbReference type="EMBL" id="VDN36543.1"/>
    </source>
</evidence>